<evidence type="ECO:0000259" key="1">
    <source>
        <dbReference type="PROSITE" id="PS51278"/>
    </source>
</evidence>
<reference evidence="3" key="2">
    <citation type="submission" date="2006-09" db="EMBL/GenBank/DDBJ databases">
        <title>The genome sequence of Plasmodium falciparum Dd2.</title>
        <authorList>
            <consortium name="The Broad Institute Genome Sequencing Platform"/>
            <person name="Birren B."/>
            <person name="Lander E."/>
            <person name="Galagan J."/>
            <person name="Nusbaum C."/>
            <person name="Devon K."/>
            <person name="Henn M."/>
            <person name="Jaffe D."/>
            <person name="Butler J."/>
            <person name="Alvarez P."/>
            <person name="Gnerre S."/>
            <person name="Grabherr M."/>
            <person name="Kleber M."/>
            <person name="Mauceli E."/>
            <person name="Brockman W."/>
            <person name="MacCallum I.A."/>
            <person name="Rounsley S."/>
            <person name="Young S."/>
            <person name="LaButti K."/>
            <person name="Pushparaj V."/>
            <person name="DeCaprio D."/>
            <person name="Crawford M."/>
            <person name="Koehrsen M."/>
            <person name="Engels R."/>
            <person name="Montgomery P."/>
            <person name="Pearson M."/>
            <person name="Howarth C."/>
            <person name="Larson L."/>
            <person name="Luoma S."/>
            <person name="White J."/>
            <person name="Kodira C."/>
            <person name="Zeng Q."/>
            <person name="O'Leary S."/>
            <person name="Yandava C."/>
            <person name="Alvarado L."/>
            <person name="Wirth D."/>
            <person name="Volkman S."/>
            <person name="Hartl D."/>
        </authorList>
    </citation>
    <scope>NUCLEOTIDE SEQUENCE [LARGE SCALE GENOMIC DNA]</scope>
</reference>
<dbReference type="SUPFAM" id="SSF56235">
    <property type="entry name" value="N-terminal nucleophile aminohydrolases (Ntn hydrolases)"/>
    <property type="match status" value="1"/>
</dbReference>
<dbReference type="Proteomes" id="UP000054282">
    <property type="component" value="Unassembled WGS sequence"/>
</dbReference>
<accession>A0A0L7M0J5</accession>
<dbReference type="EMBL" id="DS016300">
    <property type="protein sequence ID" value="KOB86451.1"/>
    <property type="molecule type" value="Genomic_DNA"/>
</dbReference>
<protein>
    <submittedName>
        <fullName evidence="2">Asparagine synthetase</fullName>
    </submittedName>
</protein>
<evidence type="ECO:0000313" key="3">
    <source>
        <dbReference type="Proteomes" id="UP000054282"/>
    </source>
</evidence>
<dbReference type="InterPro" id="IPR017932">
    <property type="entry name" value="GATase_2_dom"/>
</dbReference>
<organism evidence="2 3">
    <name type="scientific">Plasmodium falciparum (isolate Dd2)</name>
    <dbReference type="NCBI Taxonomy" id="57267"/>
    <lineage>
        <taxon>Eukaryota</taxon>
        <taxon>Sar</taxon>
        <taxon>Alveolata</taxon>
        <taxon>Apicomplexa</taxon>
        <taxon>Aconoidasida</taxon>
        <taxon>Haemosporida</taxon>
        <taxon>Plasmodiidae</taxon>
        <taxon>Plasmodium</taxon>
        <taxon>Plasmodium (Laverania)</taxon>
    </lineage>
</organism>
<dbReference type="InterPro" id="IPR029055">
    <property type="entry name" value="Ntn_hydrolases_N"/>
</dbReference>
<feature type="domain" description="Glutamine amidotransferase type-2" evidence="1">
    <location>
        <begin position="2"/>
        <end position="53"/>
    </location>
</feature>
<evidence type="ECO:0000313" key="2">
    <source>
        <dbReference type="EMBL" id="KOB86451.1"/>
    </source>
</evidence>
<dbReference type="OrthoDB" id="409189at2759"/>
<dbReference type="AlphaFoldDB" id="A0A0L7M0J5"/>
<dbReference type="PROSITE" id="PS51278">
    <property type="entry name" value="GATASE_TYPE_2"/>
    <property type="match status" value="1"/>
</dbReference>
<gene>
    <name evidence="2" type="ORF">PFDG_02056</name>
</gene>
<proteinExistence type="predicted"/>
<dbReference type="KEGG" id="pfd:PFDG_02056"/>
<reference evidence="3" key="1">
    <citation type="submission" date="2006-09" db="EMBL/GenBank/DDBJ databases">
        <title>Annotation of Plasmodium falciparum Dd2.</title>
        <authorList>
            <consortium name="The Broad Institute Genome Sequencing Platform"/>
            <person name="Volkman S.K."/>
            <person name="Neafsey D.E."/>
            <person name="Dash A.P."/>
            <person name="Chitnis C.E."/>
            <person name="Hartl D.L."/>
            <person name="Young S.K."/>
            <person name="Zeng Q."/>
            <person name="Koehrsen M."/>
            <person name="Alvarado L."/>
            <person name="Berlin A."/>
            <person name="Borenstein D."/>
            <person name="Chapman S.B."/>
            <person name="Chen Z."/>
            <person name="Engels R."/>
            <person name="Freedman E."/>
            <person name="Gellesch M."/>
            <person name="Goldberg J."/>
            <person name="Griggs A."/>
            <person name="Gujja S."/>
            <person name="Heilman E.R."/>
            <person name="Heiman D.I."/>
            <person name="Howarth C."/>
            <person name="Jen D."/>
            <person name="Larson L."/>
            <person name="Mehta T."/>
            <person name="Neiman D."/>
            <person name="Park D."/>
            <person name="Pearson M."/>
            <person name="Roberts A."/>
            <person name="Saif S."/>
            <person name="Shea T."/>
            <person name="Shenoy N."/>
            <person name="Sisk P."/>
            <person name="Stolte C."/>
            <person name="Sykes S."/>
            <person name="Walk T."/>
            <person name="White J."/>
            <person name="Yandava C."/>
            <person name="Haas B."/>
            <person name="Henn M.R."/>
            <person name="Nusbaum C."/>
            <person name="Birren B."/>
        </authorList>
    </citation>
    <scope>NUCLEOTIDE SEQUENCE [LARGE SCALE GENOMIC DNA]</scope>
</reference>
<sequence length="53" mass="5960">MCGILAIFHSSIEKHRLRRKALNLSKILRHRGPDWNGIVVEESDDGDDKCAGT</sequence>
<name>A0A0L7M0J5_PLAF4</name>